<dbReference type="EMBL" id="FWXB01000015">
    <property type="protein sequence ID" value="SMC13609.1"/>
    <property type="molecule type" value="Genomic_DNA"/>
</dbReference>
<organism evidence="3 4">
    <name type="scientific">Roseovarius aestuarii</name>
    <dbReference type="NCBI Taxonomy" id="475083"/>
    <lineage>
        <taxon>Bacteria</taxon>
        <taxon>Pseudomonadati</taxon>
        <taxon>Pseudomonadota</taxon>
        <taxon>Alphaproteobacteria</taxon>
        <taxon>Rhodobacterales</taxon>
        <taxon>Roseobacteraceae</taxon>
        <taxon>Roseovarius</taxon>
    </lineage>
</organism>
<reference evidence="3 4" key="1">
    <citation type="submission" date="2017-03" db="EMBL/GenBank/DDBJ databases">
        <authorList>
            <person name="Afonso C.L."/>
            <person name="Miller P.J."/>
            <person name="Scott M.A."/>
            <person name="Spackman E."/>
            <person name="Goraichik I."/>
            <person name="Dimitrov K.M."/>
            <person name="Suarez D.L."/>
            <person name="Swayne D.E."/>
        </authorList>
    </citation>
    <scope>NUCLEOTIDE SEQUENCE [LARGE SCALE GENOMIC DNA]</scope>
    <source>
        <strain evidence="3 4">CECT 7745</strain>
    </source>
</reference>
<protein>
    <submittedName>
        <fullName evidence="3">Uncharacterized protein</fullName>
    </submittedName>
</protein>
<evidence type="ECO:0000256" key="2">
    <source>
        <dbReference type="SAM" id="SignalP"/>
    </source>
</evidence>
<dbReference type="AlphaFoldDB" id="A0A1X7BWK3"/>
<feature type="chain" id="PRO_5012462737" evidence="2">
    <location>
        <begin position="25"/>
        <end position="144"/>
    </location>
</feature>
<evidence type="ECO:0000313" key="4">
    <source>
        <dbReference type="Proteomes" id="UP000193224"/>
    </source>
</evidence>
<gene>
    <name evidence="3" type="ORF">ROA7745_03466</name>
</gene>
<keyword evidence="4" id="KW-1185">Reference proteome</keyword>
<accession>A0A1X7BWK3</accession>
<evidence type="ECO:0000313" key="3">
    <source>
        <dbReference type="EMBL" id="SMC13609.1"/>
    </source>
</evidence>
<proteinExistence type="predicted"/>
<sequence>MSRFTPKSTIQAILLALLPGIASAEMTCNLVDGDKLFLSAGEIIEARILTGTHVKKTGVSGPKIHLFCEKRSDDEIVEMKKRCPKDVADVQVNWDGEGSVSAACLRRTFQEPKIDPTPEEPEIPKTGGAPDDDPDVPPQNEQSS</sequence>
<keyword evidence="2" id="KW-0732">Signal</keyword>
<name>A0A1X7BWK3_9RHOB</name>
<dbReference type="RefSeq" id="WP_085801546.1">
    <property type="nucleotide sequence ID" value="NZ_FWXB01000015.1"/>
</dbReference>
<feature type="signal peptide" evidence="2">
    <location>
        <begin position="1"/>
        <end position="24"/>
    </location>
</feature>
<evidence type="ECO:0000256" key="1">
    <source>
        <dbReference type="SAM" id="MobiDB-lite"/>
    </source>
</evidence>
<feature type="region of interest" description="Disordered" evidence="1">
    <location>
        <begin position="106"/>
        <end position="144"/>
    </location>
</feature>
<dbReference type="Proteomes" id="UP000193224">
    <property type="component" value="Unassembled WGS sequence"/>
</dbReference>